<organism evidence="1 2">
    <name type="scientific">Actinomadura rudentiformis</name>
    <dbReference type="NCBI Taxonomy" id="359158"/>
    <lineage>
        <taxon>Bacteria</taxon>
        <taxon>Bacillati</taxon>
        <taxon>Actinomycetota</taxon>
        <taxon>Actinomycetes</taxon>
        <taxon>Streptosporangiales</taxon>
        <taxon>Thermomonosporaceae</taxon>
        <taxon>Actinomadura</taxon>
    </lineage>
</organism>
<protein>
    <submittedName>
        <fullName evidence="1">Enoyl-CoA hydratase/isomerase family protein</fullName>
    </submittedName>
</protein>
<comment type="caution">
    <text evidence="1">The sequence shown here is derived from an EMBL/GenBank/DDBJ whole genome shotgun (WGS) entry which is preliminary data.</text>
</comment>
<dbReference type="GO" id="GO:0016853">
    <property type="term" value="F:isomerase activity"/>
    <property type="evidence" value="ECO:0007669"/>
    <property type="project" value="UniProtKB-KW"/>
</dbReference>
<name>A0A6H9YGK4_9ACTN</name>
<evidence type="ECO:0000313" key="2">
    <source>
        <dbReference type="Proteomes" id="UP000468735"/>
    </source>
</evidence>
<proteinExistence type="predicted"/>
<reference evidence="1 2" key="1">
    <citation type="submission" date="2019-09" db="EMBL/GenBank/DDBJ databases">
        <title>Actinomadura physcomitrii sp. nov., a novel actinomycete isolated from moss [Physcomitrium sphaericum (Ludw) Fuernr].</title>
        <authorList>
            <person name="Zhuang X."/>
            <person name="Liu C."/>
        </authorList>
    </citation>
    <scope>NUCLEOTIDE SEQUENCE [LARGE SCALE GENOMIC DNA]</scope>
    <source>
        <strain evidence="1 2">HMC1</strain>
    </source>
</reference>
<keyword evidence="1" id="KW-0413">Isomerase</keyword>
<dbReference type="AlphaFoldDB" id="A0A6H9YGK4"/>
<evidence type="ECO:0000313" key="1">
    <source>
        <dbReference type="EMBL" id="KAB2345475.1"/>
    </source>
</evidence>
<accession>A0A6H9YGK4</accession>
<sequence>MAENVKRVTVTLPLEQVERIKAVIARNPDVYPTVSSFVVEAISDRIDSYDAHEMLVDVLREIGGEPDEDAKEWAAEAMKVMREMAAERRPGPTAKGAA</sequence>
<gene>
    <name evidence="1" type="ORF">F8566_26250</name>
</gene>
<dbReference type="Proteomes" id="UP000468735">
    <property type="component" value="Unassembled WGS sequence"/>
</dbReference>
<keyword evidence="2" id="KW-1185">Reference proteome</keyword>
<dbReference type="RefSeq" id="WP_151564405.1">
    <property type="nucleotide sequence ID" value="NZ_WBMT01000013.1"/>
</dbReference>
<dbReference type="EMBL" id="WBMT01000013">
    <property type="protein sequence ID" value="KAB2345475.1"/>
    <property type="molecule type" value="Genomic_DNA"/>
</dbReference>